<dbReference type="InterPro" id="IPR058601">
    <property type="entry name" value="Phage_phiTE_015-like"/>
</dbReference>
<evidence type="ECO:0000313" key="1">
    <source>
        <dbReference type="EMBL" id="ANI28237.1"/>
    </source>
</evidence>
<sequence length="99" mass="11178">MDITTSREEFEKWLEDIHGLYGEDIDWEPERNCYRIFGVHLAWCAWKESRASIAVTLPKTCRDIAGEDAHLDSDETSFDSGIILCAEALRSAGLTVKGD</sequence>
<dbReference type="Proteomes" id="UP000266744">
    <property type="component" value="Chromosome"/>
</dbReference>
<evidence type="ECO:0000313" key="2">
    <source>
        <dbReference type="Proteomes" id="UP000266744"/>
    </source>
</evidence>
<dbReference type="Pfam" id="PF26207">
    <property type="entry name" value="Phage_phiTE_015"/>
    <property type="match status" value="1"/>
</dbReference>
<name>A0ABM6BFR2_YERET</name>
<reference evidence="1 2" key="1">
    <citation type="journal article" date="2016" name="Toxins">
        <title>The Draft Genome Sequence of the Yersinia entomophaga Entomopathogenic Type Strain MH96T.</title>
        <authorList>
            <person name="Hurst M.R."/>
            <person name="Beattie A."/>
            <person name="Altermann E."/>
            <person name="Moraga R.M."/>
            <person name="Harper L.A."/>
            <person name="Calder J."/>
            <person name="Laugraud A."/>
        </authorList>
    </citation>
    <scope>NUCLEOTIDE SEQUENCE [LARGE SCALE GENOMIC DNA]</scope>
    <source>
        <strain evidence="1 2">MH96</strain>
    </source>
</reference>
<dbReference type="EMBL" id="CP010029">
    <property type="protein sequence ID" value="ANI28237.1"/>
    <property type="molecule type" value="Genomic_DNA"/>
</dbReference>
<gene>
    <name evidence="1" type="ORF">PL78_00070</name>
</gene>
<keyword evidence="2" id="KW-1185">Reference proteome</keyword>
<organism evidence="1 2">
    <name type="scientific">Yersinia entomophaga</name>
    <dbReference type="NCBI Taxonomy" id="935293"/>
    <lineage>
        <taxon>Bacteria</taxon>
        <taxon>Pseudomonadati</taxon>
        <taxon>Pseudomonadota</taxon>
        <taxon>Gammaproteobacteria</taxon>
        <taxon>Enterobacterales</taxon>
        <taxon>Yersiniaceae</taxon>
        <taxon>Yersinia</taxon>
    </lineage>
</organism>
<evidence type="ECO:0008006" key="3">
    <source>
        <dbReference type="Google" id="ProtNLM"/>
    </source>
</evidence>
<accession>A0ABM6BFR2</accession>
<protein>
    <recommendedName>
        <fullName evidence="3">Phage protein</fullName>
    </recommendedName>
</protein>
<proteinExistence type="predicted"/>